<keyword evidence="5" id="KW-0229">DNA integration</keyword>
<evidence type="ECO:0000256" key="2">
    <source>
        <dbReference type="ARBA" id="ARBA00022490"/>
    </source>
</evidence>
<reference evidence="12 13" key="1">
    <citation type="submission" date="2021-12" db="EMBL/GenBank/DDBJ databases">
        <title>Genome seq of p7.</title>
        <authorList>
            <person name="Seo T."/>
        </authorList>
    </citation>
    <scope>NUCLEOTIDE SEQUENCE [LARGE SCALE GENOMIC DNA]</scope>
    <source>
        <strain evidence="12 13">P7</strain>
    </source>
</reference>
<evidence type="ECO:0000256" key="6">
    <source>
        <dbReference type="ARBA" id="ARBA00023125"/>
    </source>
</evidence>
<gene>
    <name evidence="12" type="ORF">LXT12_26320</name>
</gene>
<keyword evidence="3" id="KW-0132">Cell division</keyword>
<dbReference type="PANTHER" id="PTHR30349">
    <property type="entry name" value="PHAGE INTEGRASE-RELATED"/>
    <property type="match status" value="1"/>
</dbReference>
<feature type="domain" description="Core-binding (CB)" evidence="11">
    <location>
        <begin position="54"/>
        <end position="162"/>
    </location>
</feature>
<dbReference type="InterPro" id="IPR010998">
    <property type="entry name" value="Integrase_recombinase_N"/>
</dbReference>
<dbReference type="Pfam" id="PF00589">
    <property type="entry name" value="Phage_integrase"/>
    <property type="match status" value="1"/>
</dbReference>
<evidence type="ECO:0000256" key="5">
    <source>
        <dbReference type="ARBA" id="ARBA00022908"/>
    </source>
</evidence>
<dbReference type="RefSeq" id="WP_233395450.1">
    <property type="nucleotide sequence ID" value="NZ_JAJTWT010000024.1"/>
</dbReference>
<keyword evidence="4" id="KW-0159">Chromosome partition</keyword>
<evidence type="ECO:0000256" key="9">
    <source>
        <dbReference type="PROSITE-ProRule" id="PRU01248"/>
    </source>
</evidence>
<dbReference type="InterPro" id="IPR002104">
    <property type="entry name" value="Integrase_catalytic"/>
</dbReference>
<evidence type="ECO:0000256" key="7">
    <source>
        <dbReference type="ARBA" id="ARBA00023172"/>
    </source>
</evidence>
<protein>
    <submittedName>
        <fullName evidence="12">Tyrosine-type recombinase/integrase</fullName>
    </submittedName>
</protein>
<proteinExistence type="predicted"/>
<comment type="subcellular location">
    <subcellularLocation>
        <location evidence="1">Cytoplasm</location>
    </subcellularLocation>
</comment>
<comment type="caution">
    <text evidence="12">The sequence shown here is derived from an EMBL/GenBank/DDBJ whole genome shotgun (WGS) entry which is preliminary data.</text>
</comment>
<keyword evidence="6 9" id="KW-0238">DNA-binding</keyword>
<keyword evidence="13" id="KW-1185">Reference proteome</keyword>
<organism evidence="12 13">
    <name type="scientific">Pelomonas caseinilytica</name>
    <dbReference type="NCBI Taxonomy" id="2906763"/>
    <lineage>
        <taxon>Bacteria</taxon>
        <taxon>Pseudomonadati</taxon>
        <taxon>Pseudomonadota</taxon>
        <taxon>Betaproteobacteria</taxon>
        <taxon>Burkholderiales</taxon>
        <taxon>Sphaerotilaceae</taxon>
        <taxon>Roseateles</taxon>
    </lineage>
</organism>
<name>A0ABS8XQ17_9BURK</name>
<sequence>MRPIEMRETEKVTSTGALAHAELAPLGEIVVLDELSGRAGSNRSRSGHQQISASTDQEAVLAWLARFADSPNTLANSRREAERLLLWSIGERAKPLSSLSHEDLLMYRRFLANPQPAARWVMAPGRKAGRRSPDWRPFAGPLSEASTRQAMTVLNSLFSWLVEAGYLAGNPLSLSKRRGKAPKPRVTRFLETDLWEAVRGTILAMPQETQRQRAVYARARWLFSLFFLGGLRISEVVGNGMGDFYMRSNHKSGEQRWWLEVLGKGDKQRMVPATNELMVELMAYRRALELPELPQPGEPSPLVFPVAWRRSTHPASVWPEAMTRSAVHGILKEVFAAAAGRWVNEGRGQEQADKLSAASAHWLRHTAGSNLANDIDLRHVRDTLGHTTLSTTSIYVHGEDDARHDAVNASHRISW</sequence>
<evidence type="ECO:0000259" key="10">
    <source>
        <dbReference type="PROSITE" id="PS51898"/>
    </source>
</evidence>
<evidence type="ECO:0000256" key="1">
    <source>
        <dbReference type="ARBA" id="ARBA00004496"/>
    </source>
</evidence>
<keyword evidence="7" id="KW-0233">DNA recombination</keyword>
<dbReference type="PROSITE" id="PS51900">
    <property type="entry name" value="CB"/>
    <property type="match status" value="1"/>
</dbReference>
<dbReference type="PROSITE" id="PS51898">
    <property type="entry name" value="TYR_RECOMBINASE"/>
    <property type="match status" value="1"/>
</dbReference>
<dbReference type="Gene3D" id="1.10.150.130">
    <property type="match status" value="1"/>
</dbReference>
<accession>A0ABS8XQ17</accession>
<evidence type="ECO:0000313" key="13">
    <source>
        <dbReference type="Proteomes" id="UP001201463"/>
    </source>
</evidence>
<dbReference type="InterPro" id="IPR044068">
    <property type="entry name" value="CB"/>
</dbReference>
<dbReference type="CDD" id="cd00397">
    <property type="entry name" value="DNA_BRE_C"/>
    <property type="match status" value="1"/>
</dbReference>
<dbReference type="Gene3D" id="1.10.443.10">
    <property type="entry name" value="Intergrase catalytic core"/>
    <property type="match status" value="1"/>
</dbReference>
<dbReference type="InterPro" id="IPR011010">
    <property type="entry name" value="DNA_brk_join_enz"/>
</dbReference>
<dbReference type="SUPFAM" id="SSF56349">
    <property type="entry name" value="DNA breaking-rejoining enzymes"/>
    <property type="match status" value="1"/>
</dbReference>
<dbReference type="PANTHER" id="PTHR30349:SF77">
    <property type="entry name" value="TYROSINE RECOMBINASE XERC"/>
    <property type="match status" value="1"/>
</dbReference>
<evidence type="ECO:0000313" key="12">
    <source>
        <dbReference type="EMBL" id="MCE4540749.1"/>
    </source>
</evidence>
<feature type="domain" description="Tyr recombinase" evidence="10">
    <location>
        <begin position="185"/>
        <end position="409"/>
    </location>
</feature>
<evidence type="ECO:0000256" key="3">
    <source>
        <dbReference type="ARBA" id="ARBA00022618"/>
    </source>
</evidence>
<keyword evidence="8" id="KW-0131">Cell cycle</keyword>
<evidence type="ECO:0000259" key="11">
    <source>
        <dbReference type="PROSITE" id="PS51900"/>
    </source>
</evidence>
<dbReference type="InterPro" id="IPR013762">
    <property type="entry name" value="Integrase-like_cat_sf"/>
</dbReference>
<dbReference type="EMBL" id="JAJTWT010000024">
    <property type="protein sequence ID" value="MCE4540749.1"/>
    <property type="molecule type" value="Genomic_DNA"/>
</dbReference>
<evidence type="ECO:0000256" key="4">
    <source>
        <dbReference type="ARBA" id="ARBA00022829"/>
    </source>
</evidence>
<keyword evidence="2" id="KW-0963">Cytoplasm</keyword>
<dbReference type="InterPro" id="IPR050090">
    <property type="entry name" value="Tyrosine_recombinase_XerCD"/>
</dbReference>
<evidence type="ECO:0000256" key="8">
    <source>
        <dbReference type="ARBA" id="ARBA00023306"/>
    </source>
</evidence>
<dbReference type="Proteomes" id="UP001201463">
    <property type="component" value="Unassembled WGS sequence"/>
</dbReference>